<dbReference type="Proteomes" id="UP000236664">
    <property type="component" value="Unassembled WGS sequence"/>
</dbReference>
<accession>A0A2K0W356</accession>
<protein>
    <submittedName>
        <fullName evidence="2">Uncharacterized protein</fullName>
    </submittedName>
</protein>
<dbReference type="AlphaFoldDB" id="A0A2K0W356"/>
<proteinExistence type="predicted"/>
<dbReference type="EMBL" id="MTQA01000141">
    <property type="protein sequence ID" value="PNP76709.1"/>
    <property type="molecule type" value="Genomic_DNA"/>
</dbReference>
<evidence type="ECO:0000313" key="3">
    <source>
        <dbReference type="Proteomes" id="UP000236664"/>
    </source>
</evidence>
<keyword evidence="3" id="KW-1185">Reference proteome</keyword>
<organism evidence="2 3">
    <name type="scientific">Gibberella nygamai</name>
    <name type="common">Bean root rot disease fungus</name>
    <name type="synonym">Fusarium nygamai</name>
    <dbReference type="NCBI Taxonomy" id="42673"/>
    <lineage>
        <taxon>Eukaryota</taxon>
        <taxon>Fungi</taxon>
        <taxon>Dikarya</taxon>
        <taxon>Ascomycota</taxon>
        <taxon>Pezizomycotina</taxon>
        <taxon>Sordariomycetes</taxon>
        <taxon>Hypocreomycetidae</taxon>
        <taxon>Hypocreales</taxon>
        <taxon>Nectriaceae</taxon>
        <taxon>Fusarium</taxon>
        <taxon>Fusarium fujikuroi species complex</taxon>
    </lineage>
</organism>
<name>A0A2K0W356_GIBNY</name>
<feature type="region of interest" description="Disordered" evidence="1">
    <location>
        <begin position="1"/>
        <end position="28"/>
    </location>
</feature>
<evidence type="ECO:0000256" key="1">
    <source>
        <dbReference type="SAM" id="MobiDB-lite"/>
    </source>
</evidence>
<evidence type="ECO:0000313" key="2">
    <source>
        <dbReference type="EMBL" id="PNP76709.1"/>
    </source>
</evidence>
<sequence>MSTVLSGRGDSAITTSYNRTQTQGSMTIKPPSATDLSAWIYLPIFGEIPGKSLDQLTVNFTSESATIKTVAVYHGSEKVLEERELEKSEAFSVPVCSREITSTVEGLTVSIEVEFETPEAWLSLSSVSTAF</sequence>
<comment type="caution">
    <text evidence="2">The sequence shown here is derived from an EMBL/GenBank/DDBJ whole genome shotgun (WGS) entry which is preliminary data.</text>
</comment>
<gene>
    <name evidence="2" type="ORF">FNYG_10128</name>
</gene>
<dbReference type="OrthoDB" id="5219619at2759"/>
<reference evidence="2 3" key="1">
    <citation type="submission" date="2017-06" db="EMBL/GenBank/DDBJ databases">
        <title>Genome of Fusarium nygamai isolate CS10214.</title>
        <authorList>
            <person name="Gardiner D.M."/>
            <person name="Obanor F."/>
            <person name="Kazan K."/>
        </authorList>
    </citation>
    <scope>NUCLEOTIDE SEQUENCE [LARGE SCALE GENOMIC DNA]</scope>
    <source>
        <strain evidence="2 3">CS10214</strain>
    </source>
</reference>
<feature type="compositionally biased region" description="Polar residues" evidence="1">
    <location>
        <begin position="12"/>
        <end position="26"/>
    </location>
</feature>